<keyword evidence="3" id="KW-1185">Reference proteome</keyword>
<feature type="transmembrane region" description="Helical" evidence="1">
    <location>
        <begin position="191"/>
        <end position="210"/>
    </location>
</feature>
<proteinExistence type="predicted"/>
<dbReference type="Proteomes" id="UP000240728">
    <property type="component" value="Unassembled WGS sequence"/>
</dbReference>
<dbReference type="RefSeq" id="WP_045067191.1">
    <property type="nucleotide sequence ID" value="NZ_JZTB01000014.1"/>
</dbReference>
<dbReference type="AlphaFoldDB" id="A0AAX0YRB8"/>
<evidence type="ECO:0000256" key="1">
    <source>
        <dbReference type="SAM" id="Phobius"/>
    </source>
</evidence>
<keyword evidence="1" id="KW-0472">Membrane</keyword>
<dbReference type="EMBL" id="PYOZ01000010">
    <property type="protein sequence ID" value="PSX44075.1"/>
    <property type="molecule type" value="Genomic_DNA"/>
</dbReference>
<accession>A0AAX0YRB8</accession>
<evidence type="ECO:0000313" key="3">
    <source>
        <dbReference type="Proteomes" id="UP000240728"/>
    </source>
</evidence>
<organism evidence="2 3">
    <name type="scientific">Photobacterium kishitanii</name>
    <dbReference type="NCBI Taxonomy" id="318456"/>
    <lineage>
        <taxon>Bacteria</taxon>
        <taxon>Pseudomonadati</taxon>
        <taxon>Pseudomonadota</taxon>
        <taxon>Gammaproteobacteria</taxon>
        <taxon>Vibrionales</taxon>
        <taxon>Vibrionaceae</taxon>
        <taxon>Photobacterium</taxon>
    </lineage>
</organism>
<evidence type="ECO:0000313" key="2">
    <source>
        <dbReference type="EMBL" id="PSX44075.1"/>
    </source>
</evidence>
<name>A0AAX0YRB8_9GAMM</name>
<feature type="transmembrane region" description="Helical" evidence="1">
    <location>
        <begin position="332"/>
        <end position="354"/>
    </location>
</feature>
<feature type="transmembrane region" description="Helical" evidence="1">
    <location>
        <begin position="147"/>
        <end position="171"/>
    </location>
</feature>
<protein>
    <recommendedName>
        <fullName evidence="4">Type II secretion system protein GspF domain-containing protein</fullName>
    </recommendedName>
</protein>
<keyword evidence="1" id="KW-0812">Transmembrane</keyword>
<evidence type="ECO:0008006" key="4">
    <source>
        <dbReference type="Google" id="ProtNLM"/>
    </source>
</evidence>
<sequence length="360" mass="40537">MDFDLLDDLQNNAEPVSKLNKWLFNSTKQQAFIDLYISLKLDSDGNIVEKDTNIIELMSEIYKETYGENSIFVVVCTYISDSINNGVSRDEAMVHWFDIDIVQIFSITTKVKIRDKEGGNNNILSTLSAFLKHQSELQIKVKKSLKVSIGIMLFGIFGYIMTAIYALPAISDSYSIKLSGYSAMVAQTGELASQIGYLWILIIIIIKKIWSWSLSKFGWLPIYKYQKVAHFFAMLSLIKKTGETTSIALEMMYPYLVPFLKPHVEKMLEATGEQNGYDHLDTGLLSLEAKVKLLSIGRIQSSDSQVRFSELSDFIQRNTTEKIDKLSNITPLLALVISMSMFGIAIFAVMGITMKAMGAI</sequence>
<gene>
    <name evidence="2" type="ORF">C0W53_15725</name>
</gene>
<keyword evidence="1" id="KW-1133">Transmembrane helix</keyword>
<reference evidence="2 3" key="1">
    <citation type="submission" date="2018-01" db="EMBL/GenBank/DDBJ databases">
        <title>Whole genome sequencing of Histamine producing bacteria.</title>
        <authorList>
            <person name="Butler K."/>
        </authorList>
    </citation>
    <scope>NUCLEOTIDE SEQUENCE [LARGE SCALE GENOMIC DNA]</scope>
    <source>
        <strain evidence="2 3">A1-4</strain>
    </source>
</reference>
<comment type="caution">
    <text evidence="2">The sequence shown here is derived from an EMBL/GenBank/DDBJ whole genome shotgun (WGS) entry which is preliminary data.</text>
</comment>